<reference evidence="2" key="2">
    <citation type="submission" date="2007-04" db="EMBL/GenBank/DDBJ databases">
        <title>Complete genome sequence of the nitrogen-fixing bacterium Azorhizobium caulinodans ORS571.</title>
        <authorList>
            <person name="Lee K.B."/>
            <person name="Backer P.D."/>
            <person name="Aono T."/>
            <person name="Liu C.T."/>
            <person name="Suzuki S."/>
            <person name="Suzuki T."/>
            <person name="Kaneko T."/>
            <person name="Yamada M."/>
            <person name="Tabata S."/>
            <person name="Kupfer D.M."/>
            <person name="Najar F.Z."/>
            <person name="Wiley G.B."/>
            <person name="Roe B."/>
            <person name="Binnewies T."/>
            <person name="Ussery D."/>
            <person name="Vereecke D."/>
            <person name="Gevers D."/>
            <person name="Holsters M."/>
            <person name="Oyaizu H."/>
        </authorList>
    </citation>
    <scope>NUCLEOTIDE SEQUENCE [LARGE SCALE GENOMIC DNA]</scope>
    <source>
        <strain evidence="2">ATCC 43989 / DSM 5975 / JCM 20966 / LMG 6465 / NBRC 14845 / NCIMB 13405 / ORS 571</strain>
    </source>
</reference>
<reference evidence="1 2" key="1">
    <citation type="journal article" date="2007" name="Appl. Environ. Microbiol.">
        <title>Rhizobial factors required for stem nodule maturation and maintenance in Sesbania rostrata-Azorhizobium caulinodans ORS571 symbiosis.</title>
        <authorList>
            <person name="Suzuki S."/>
            <person name="Aono T."/>
            <person name="Lee KB."/>
            <person name="Suzuki T."/>
            <person name="Liu CT."/>
            <person name="Miwa H."/>
            <person name="Wakao S."/>
            <person name="Iki T."/>
            <person name="Oyaizu H."/>
        </authorList>
    </citation>
    <scope>NUCLEOTIDE SEQUENCE [LARGE SCALE GENOMIC DNA]</scope>
    <source>
        <strain evidence="2">ATCC 43989 / DSM 5975 / JCM 20966 / LMG 6465 / NBRC 14845 / NCIMB 13405 / ORS 571</strain>
    </source>
</reference>
<dbReference type="InterPro" id="IPR002763">
    <property type="entry name" value="DUF72"/>
</dbReference>
<dbReference type="HOGENOM" id="CLU_046519_1_0_5"/>
<dbReference type="Pfam" id="PF01904">
    <property type="entry name" value="DUF72"/>
    <property type="match status" value="1"/>
</dbReference>
<evidence type="ECO:0000313" key="2">
    <source>
        <dbReference type="Proteomes" id="UP000000270"/>
    </source>
</evidence>
<reference evidence="1 2" key="4">
    <citation type="journal article" date="2009" name="Appl. Environ. Microbiol.">
        <title>Comparative genome-wide transcriptional profiling of Azorhizobium caulinodans ORS571 grown under free-living and symbiotic conditions.</title>
        <authorList>
            <person name="Tsukada S."/>
            <person name="Aono T."/>
            <person name="Akiba N."/>
            <person name="Lee KB."/>
            <person name="Liu CT."/>
            <person name="Toyazaki H."/>
            <person name="Oyaizu H."/>
        </authorList>
    </citation>
    <scope>NUCLEOTIDE SEQUENCE [LARGE SCALE GENOMIC DNA]</scope>
    <source>
        <strain evidence="2">ATCC 43989 / DSM 5975 / JCM 20966 / LMG 6465 / NBRC 14845 / NCIMB 13405 / ORS 571</strain>
    </source>
</reference>
<protein>
    <recommendedName>
        <fullName evidence="3">DUF72 domain-containing protein</fullName>
    </recommendedName>
</protein>
<dbReference type="STRING" id="438753.AZC_0328"/>
<dbReference type="InterPro" id="IPR036520">
    <property type="entry name" value="UPF0759_sf"/>
</dbReference>
<evidence type="ECO:0000313" key="1">
    <source>
        <dbReference type="EMBL" id="BAF86326.1"/>
    </source>
</evidence>
<dbReference type="AlphaFoldDB" id="A8IJM3"/>
<reference evidence="1 2" key="5">
    <citation type="journal article" date="2010" name="Appl. Environ. Microbiol.">
        <title>phrR-like gene praR of Azorhizobium caulinodans ORS571 is essential for symbiosis with Sesbania rostrata and is involved in expression of reb genes.</title>
        <authorList>
            <person name="Akiba N."/>
            <person name="Aono T."/>
            <person name="Toyazaki H."/>
            <person name="Sato S."/>
            <person name="Oyaizu H."/>
        </authorList>
    </citation>
    <scope>NUCLEOTIDE SEQUENCE [LARGE SCALE GENOMIC DNA]</scope>
    <source>
        <strain evidence="2">ATCC 43989 / DSM 5975 / JCM 20966 / LMG 6465 / NBRC 14845 / NCIMB 13405 / ORS 571</strain>
    </source>
</reference>
<evidence type="ECO:0008006" key="3">
    <source>
        <dbReference type="Google" id="ProtNLM"/>
    </source>
</evidence>
<gene>
    <name evidence="1" type="ordered locus">AZC_0328</name>
</gene>
<accession>A8IJM3</accession>
<dbReference type="KEGG" id="azc:AZC_0328"/>
<dbReference type="eggNOG" id="COG1801">
    <property type="taxonomic scope" value="Bacteria"/>
</dbReference>
<reference evidence="1 2" key="3">
    <citation type="journal article" date="2008" name="BMC Genomics">
        <title>The genome of the versatile nitrogen fixer Azorhizobium caulinodans ORS571.</title>
        <authorList>
            <person name="Lee KB."/>
            <person name="Backer P.D."/>
            <person name="Aono T."/>
            <person name="Liu CT."/>
            <person name="Suzuki S."/>
            <person name="Suzuki T."/>
            <person name="Kaneko T."/>
            <person name="Yamada M."/>
            <person name="Tabata S."/>
            <person name="Kupfer D.M."/>
            <person name="Najar F.Z."/>
            <person name="Wiley G.B."/>
            <person name="Roe B."/>
            <person name="Binnewies T.T."/>
            <person name="Ussery D.W."/>
            <person name="D'Haeze W."/>
            <person name="Herder J.D."/>
            <person name="Gevers D."/>
            <person name="Vereecke D."/>
            <person name="Holsters M."/>
            <person name="Oyaizu H."/>
        </authorList>
    </citation>
    <scope>NUCLEOTIDE SEQUENCE [LARGE SCALE GENOMIC DNA]</scope>
    <source>
        <strain evidence="2">ATCC 43989 / DSM 5975 / JCM 20966 / LMG 6465 / NBRC 14845 / NCIMB 13405 / ORS 571</strain>
    </source>
</reference>
<organism evidence="1 2">
    <name type="scientific">Azorhizobium caulinodans (strain ATCC 43989 / DSM 5975 / JCM 20966 / LMG 6465 / NBRC 14845 / NCIMB 13405 / ORS 571)</name>
    <dbReference type="NCBI Taxonomy" id="438753"/>
    <lineage>
        <taxon>Bacteria</taxon>
        <taxon>Pseudomonadati</taxon>
        <taxon>Pseudomonadota</taxon>
        <taxon>Alphaproteobacteria</taxon>
        <taxon>Hyphomicrobiales</taxon>
        <taxon>Xanthobacteraceae</taxon>
        <taxon>Azorhizobium</taxon>
    </lineage>
</organism>
<dbReference type="SUPFAM" id="SSF117396">
    <property type="entry name" value="TM1631-like"/>
    <property type="match status" value="1"/>
</dbReference>
<dbReference type="RefSeq" id="WP_012168859.1">
    <property type="nucleotide sequence ID" value="NC_009937.1"/>
</dbReference>
<sequence length="265" mass="29307">MTIRVGIGGWTFEPWRGTFFPPGLPHARELEYAAGQVTTIEVNGTFYRTQTPKTFASWAAQVPDGFVFSLKAPRYATNRRVLAEGGESIARFVESGLAELGDKLGPINWQFPPTKAFDPDDFGAFLNHLPETVDGVKLRHALEVRHASFCTAEFVALARKHKMAVIFADDDDYPAIADVTADFVYARLQRAREEEPTGYSPDVLKGWLERARIWEAGGVPEDLPSYGDPAPKPKKAARRDVFVYMINGAKVRAPAAAQALLALVR</sequence>
<proteinExistence type="predicted"/>
<reference evidence="1 2" key="6">
    <citation type="journal article" date="2011" name="Appl. Environ. Microbiol.">
        <title>Involvement of the azorhizobial chromosome partition gene (parA) in the onset of bacteroid differentiation during Sesbania rostrata stem nodule development.</title>
        <authorList>
            <person name="Liu CT."/>
            <person name="Lee KB."/>
            <person name="Wang YS."/>
            <person name="Peng MH."/>
            <person name="Lee KT."/>
            <person name="Suzuki S."/>
            <person name="Suzuki T."/>
            <person name="Oyaizu H."/>
        </authorList>
    </citation>
    <scope>NUCLEOTIDE SEQUENCE [LARGE SCALE GENOMIC DNA]</scope>
    <source>
        <strain evidence="2">ATCC 43989 / DSM 5975 / JCM 20966 / LMG 6465 / NBRC 14845 / NCIMB 13405 / ORS 571</strain>
    </source>
</reference>
<keyword evidence="2" id="KW-1185">Reference proteome</keyword>
<dbReference type="Gene3D" id="3.20.20.410">
    <property type="entry name" value="Protein of unknown function UPF0759"/>
    <property type="match status" value="1"/>
</dbReference>
<dbReference type="PANTHER" id="PTHR30348:SF4">
    <property type="entry name" value="DUF72 DOMAIN-CONTAINING PROTEIN"/>
    <property type="match status" value="1"/>
</dbReference>
<dbReference type="Proteomes" id="UP000000270">
    <property type="component" value="Chromosome"/>
</dbReference>
<dbReference type="PANTHER" id="PTHR30348">
    <property type="entry name" value="UNCHARACTERIZED PROTEIN YECE"/>
    <property type="match status" value="1"/>
</dbReference>
<name>A8IJM3_AZOC5</name>
<dbReference type="EMBL" id="AP009384">
    <property type="protein sequence ID" value="BAF86326.1"/>
    <property type="molecule type" value="Genomic_DNA"/>
</dbReference>